<dbReference type="EMBL" id="CAJOAZ010007186">
    <property type="protein sequence ID" value="CAF4156309.1"/>
    <property type="molecule type" value="Genomic_DNA"/>
</dbReference>
<feature type="non-terminal residue" evidence="1">
    <location>
        <position position="187"/>
    </location>
</feature>
<protein>
    <submittedName>
        <fullName evidence="1">Uncharacterized protein</fullName>
    </submittedName>
</protein>
<gene>
    <name evidence="1" type="ORF">OXD698_LOCUS38355</name>
</gene>
<accession>A0A819YHZ7</accession>
<sequence>MGQNLSILNSQFIDLAKLDNNIGAIATTLSIDDKEQEDVNLFLSRKISSDISNNRMVNIEGQLINRIHQHLLRLTDVFELKNTDSKLNETFKEKILPSVITDFEEVIKEINNLLDKKQKLHESFSQNLHKENDASNKHGSSLTSKLSSFISTLVDHVHVSAPERSILDILSKIPNNTVYLKDILCVL</sequence>
<evidence type="ECO:0000313" key="2">
    <source>
        <dbReference type="Proteomes" id="UP000663844"/>
    </source>
</evidence>
<organism evidence="1 2">
    <name type="scientific">Adineta steineri</name>
    <dbReference type="NCBI Taxonomy" id="433720"/>
    <lineage>
        <taxon>Eukaryota</taxon>
        <taxon>Metazoa</taxon>
        <taxon>Spiralia</taxon>
        <taxon>Gnathifera</taxon>
        <taxon>Rotifera</taxon>
        <taxon>Eurotatoria</taxon>
        <taxon>Bdelloidea</taxon>
        <taxon>Adinetida</taxon>
        <taxon>Adinetidae</taxon>
        <taxon>Adineta</taxon>
    </lineage>
</organism>
<dbReference type="AlphaFoldDB" id="A0A819YHZ7"/>
<reference evidence="1" key="1">
    <citation type="submission" date="2021-02" db="EMBL/GenBank/DDBJ databases">
        <authorList>
            <person name="Nowell W R."/>
        </authorList>
    </citation>
    <scope>NUCLEOTIDE SEQUENCE</scope>
</reference>
<name>A0A819YHZ7_9BILA</name>
<evidence type="ECO:0000313" key="1">
    <source>
        <dbReference type="EMBL" id="CAF4156309.1"/>
    </source>
</evidence>
<dbReference type="Proteomes" id="UP000663844">
    <property type="component" value="Unassembled WGS sequence"/>
</dbReference>
<comment type="caution">
    <text evidence="1">The sequence shown here is derived from an EMBL/GenBank/DDBJ whole genome shotgun (WGS) entry which is preliminary data.</text>
</comment>
<proteinExistence type="predicted"/>